<dbReference type="Proteomes" id="UP000677228">
    <property type="component" value="Unassembled WGS sequence"/>
</dbReference>
<gene>
    <name evidence="1" type="ORF">OVA965_LOCUS45316</name>
    <name evidence="2" type="ORF">TMI583_LOCUS48705</name>
</gene>
<accession>A0A8S2GA45</accession>
<protein>
    <submittedName>
        <fullName evidence="1">Uncharacterized protein</fullName>
    </submittedName>
</protein>
<organism evidence="1 3">
    <name type="scientific">Didymodactylos carnosus</name>
    <dbReference type="NCBI Taxonomy" id="1234261"/>
    <lineage>
        <taxon>Eukaryota</taxon>
        <taxon>Metazoa</taxon>
        <taxon>Spiralia</taxon>
        <taxon>Gnathifera</taxon>
        <taxon>Rotifera</taxon>
        <taxon>Eurotatoria</taxon>
        <taxon>Bdelloidea</taxon>
        <taxon>Philodinida</taxon>
        <taxon>Philodinidae</taxon>
        <taxon>Didymodactylos</taxon>
    </lineage>
</organism>
<feature type="non-terminal residue" evidence="1">
    <location>
        <position position="1"/>
    </location>
</feature>
<evidence type="ECO:0000313" key="2">
    <source>
        <dbReference type="EMBL" id="CAF4520482.1"/>
    </source>
</evidence>
<evidence type="ECO:0000313" key="3">
    <source>
        <dbReference type="Proteomes" id="UP000677228"/>
    </source>
</evidence>
<name>A0A8S2GA45_9BILA</name>
<reference evidence="1" key="1">
    <citation type="submission" date="2021-02" db="EMBL/GenBank/DDBJ databases">
        <authorList>
            <person name="Nowell W R."/>
        </authorList>
    </citation>
    <scope>NUCLEOTIDE SEQUENCE</scope>
</reference>
<dbReference type="EMBL" id="CAJOBA010101097">
    <property type="protein sequence ID" value="CAF4520482.1"/>
    <property type="molecule type" value="Genomic_DNA"/>
</dbReference>
<dbReference type="AlphaFoldDB" id="A0A8S2GA45"/>
<dbReference type="EMBL" id="CAJNOK010070391">
    <property type="protein sequence ID" value="CAF1661627.1"/>
    <property type="molecule type" value="Genomic_DNA"/>
</dbReference>
<comment type="caution">
    <text evidence="1">The sequence shown here is derived from an EMBL/GenBank/DDBJ whole genome shotgun (WGS) entry which is preliminary data.</text>
</comment>
<dbReference type="Proteomes" id="UP000682733">
    <property type="component" value="Unassembled WGS sequence"/>
</dbReference>
<proteinExistence type="predicted"/>
<sequence length="30" mass="3668">EQRQKTIAHQKQRTNNELQEYLINLQTNVE</sequence>
<evidence type="ECO:0000313" key="1">
    <source>
        <dbReference type="EMBL" id="CAF1661627.1"/>
    </source>
</evidence>